<dbReference type="EMBL" id="GL945484">
    <property type="protein sequence ID" value="EGN96460.1"/>
    <property type="molecule type" value="Genomic_DNA"/>
</dbReference>
<evidence type="ECO:0000313" key="3">
    <source>
        <dbReference type="Proteomes" id="UP000008063"/>
    </source>
</evidence>
<feature type="region of interest" description="Disordered" evidence="1">
    <location>
        <begin position="57"/>
        <end position="87"/>
    </location>
</feature>
<name>F8Q5I9_SERL3</name>
<reference evidence="3" key="1">
    <citation type="journal article" date="2011" name="Science">
        <title>The plant cell wall-decomposing machinery underlies the functional diversity of forest fungi.</title>
        <authorList>
            <person name="Eastwood D.C."/>
            <person name="Floudas D."/>
            <person name="Binder M."/>
            <person name="Majcherczyk A."/>
            <person name="Schneider P."/>
            <person name="Aerts A."/>
            <person name="Asiegbu F.O."/>
            <person name="Baker S.E."/>
            <person name="Barry K."/>
            <person name="Bendiksby M."/>
            <person name="Blumentritt M."/>
            <person name="Coutinho P.M."/>
            <person name="Cullen D."/>
            <person name="de Vries R.P."/>
            <person name="Gathman A."/>
            <person name="Goodell B."/>
            <person name="Henrissat B."/>
            <person name="Ihrmark K."/>
            <person name="Kauserud H."/>
            <person name="Kohler A."/>
            <person name="LaButti K."/>
            <person name="Lapidus A."/>
            <person name="Lavin J.L."/>
            <person name="Lee Y.-H."/>
            <person name="Lindquist E."/>
            <person name="Lilly W."/>
            <person name="Lucas S."/>
            <person name="Morin E."/>
            <person name="Murat C."/>
            <person name="Oguiza J.A."/>
            <person name="Park J."/>
            <person name="Pisabarro A.G."/>
            <person name="Riley R."/>
            <person name="Rosling A."/>
            <person name="Salamov A."/>
            <person name="Schmidt O."/>
            <person name="Schmutz J."/>
            <person name="Skrede I."/>
            <person name="Stenlid J."/>
            <person name="Wiebenga A."/>
            <person name="Xie X."/>
            <person name="Kuees U."/>
            <person name="Hibbett D.S."/>
            <person name="Hoffmeister D."/>
            <person name="Hoegberg N."/>
            <person name="Martin F."/>
            <person name="Grigoriev I.V."/>
            <person name="Watkinson S.C."/>
        </authorList>
    </citation>
    <scope>NUCLEOTIDE SEQUENCE [LARGE SCALE GENOMIC DNA]</scope>
    <source>
        <strain evidence="3">strain S7.3</strain>
    </source>
</reference>
<feature type="compositionally biased region" description="Low complexity" evidence="1">
    <location>
        <begin position="61"/>
        <end position="73"/>
    </location>
</feature>
<dbReference type="Proteomes" id="UP000008063">
    <property type="component" value="Unassembled WGS sequence"/>
</dbReference>
<accession>F8Q5I9</accession>
<evidence type="ECO:0000313" key="2">
    <source>
        <dbReference type="EMBL" id="EGN96460.1"/>
    </source>
</evidence>
<proteinExistence type="predicted"/>
<keyword evidence="3" id="KW-1185">Reference proteome</keyword>
<dbReference type="HOGENOM" id="CLU_117767_0_0_1"/>
<dbReference type="STRING" id="936435.F8Q5I9"/>
<sequence length="207" mass="23153">MAAPALSIHGTFSGFPSYTNSSSRSRFSYPSIDQYALINTRYPPNMPKAVWRTIPASISNPSASRRSQRPPLRSSRRAPPPPPPRTCRTTIPFPSEDPFTDVHALSPTVDIDISHLYRVDPKTHARTHLASQSYHTYTVRLPQNIHSDALVQQKAAQDRETRLKVVAGILLHRVHAVGKPMRRLPNLEAPKTYKRSGLSSMISVDEL</sequence>
<dbReference type="OrthoDB" id="2668396at2759"/>
<protein>
    <submittedName>
        <fullName evidence="2">Uncharacterized protein</fullName>
    </submittedName>
</protein>
<organism evidence="3">
    <name type="scientific">Serpula lacrymans var. lacrymans (strain S7.3)</name>
    <name type="common">Dry rot fungus</name>
    <dbReference type="NCBI Taxonomy" id="936435"/>
    <lineage>
        <taxon>Eukaryota</taxon>
        <taxon>Fungi</taxon>
        <taxon>Dikarya</taxon>
        <taxon>Basidiomycota</taxon>
        <taxon>Agaricomycotina</taxon>
        <taxon>Agaricomycetes</taxon>
        <taxon>Agaricomycetidae</taxon>
        <taxon>Boletales</taxon>
        <taxon>Coniophorineae</taxon>
        <taxon>Serpulaceae</taxon>
        <taxon>Serpula</taxon>
    </lineage>
</organism>
<evidence type="ECO:0000256" key="1">
    <source>
        <dbReference type="SAM" id="MobiDB-lite"/>
    </source>
</evidence>
<dbReference type="AlphaFoldDB" id="F8Q5I9"/>
<gene>
    <name evidence="2" type="ORF">SERLA73DRAFT_186198</name>
</gene>
<dbReference type="InParanoid" id="F8Q5I9"/>
<dbReference type="OMA" id="INTRYPP"/>